<sequence>MAASNRSFSLFFFFLFFVDIIPTLQAHIAEYDDYWKQREVEAKEHIEKAYNPNPEVVTQHFNHHVARYKTKSLSLMGFNSTRRHLRGMRKGGPCQATNPIDQCWRCDPNWARNRRRLADCALGFGRGTTGGKNGRFYVVTDPSDDDLLNPKPGTLRHAVIQKRPLWIVFARSMIIKLKQELIMTSNKTIDARGANVHVAYGAGFTIQFVRNIIIHGLHIHDIVPGSGGLIRDAEDHYGLRTRSDGDGISVFGATNIWLDHLSMYNCYDGIIDAIQASTAITISNCHFTNHNEVMLFGASDSYSEDQKMQITVAFTHFGKGLVQRMPRCRWGFIHVVNNDYTHWLMYAIGGSSHPTIISQGNRFVAPPNMAAKEVTKRDYAPPQVWKSWNWRSEGDVMVNGAIFTQSGDPNASKKYAGNTMLSAKPGYMVPILTKHSGSLDCIRGRPC</sequence>
<dbReference type="InterPro" id="IPR002022">
    <property type="entry name" value="Pec_lyase"/>
</dbReference>
<dbReference type="GO" id="GO:0045490">
    <property type="term" value="P:pectin catabolic process"/>
    <property type="evidence" value="ECO:0007669"/>
    <property type="project" value="UniProtKB-UniPathway"/>
</dbReference>
<dbReference type="UniPathway" id="UPA00545">
    <property type="reaction ID" value="UER00824"/>
</dbReference>
<dbReference type="Pfam" id="PF00544">
    <property type="entry name" value="Pectate_lyase_4"/>
    <property type="match status" value="1"/>
</dbReference>
<comment type="cofactor">
    <cofactor evidence="10">
        <name>Ca(2+)</name>
        <dbReference type="ChEBI" id="CHEBI:29108"/>
    </cofactor>
    <text evidence="10">Binds 1 Ca(2+) ion. Required for its activity.</text>
</comment>
<dbReference type="GO" id="GO:0030570">
    <property type="term" value="F:pectate lyase activity"/>
    <property type="evidence" value="ECO:0007669"/>
    <property type="project" value="UniProtKB-EC"/>
</dbReference>
<comment type="pathway">
    <text evidence="2 10">Glycan metabolism; pectin degradation; 2-dehydro-3-deoxy-D-gluconate from pectin: step 2/5.</text>
</comment>
<dbReference type="GeneID" id="111282452"/>
<evidence type="ECO:0000256" key="3">
    <source>
        <dbReference type="ARBA" id="ARBA00010980"/>
    </source>
</evidence>
<keyword evidence="5 10" id="KW-0479">Metal-binding</keyword>
<keyword evidence="6 10" id="KW-0732">Signal</keyword>
<dbReference type="PANTHER" id="PTHR31683:SF208">
    <property type="entry name" value="PECTATE LYASE"/>
    <property type="match status" value="1"/>
</dbReference>
<protein>
    <recommendedName>
        <fullName evidence="4 10">Pectate lyase</fullName>
        <ecNumber evidence="4 10">4.2.2.2</ecNumber>
    </recommendedName>
</protein>
<gene>
    <name evidence="13" type="primary">LOC111282452</name>
</gene>
<dbReference type="AlphaFoldDB" id="A0A6P5XDA5"/>
<dbReference type="InterPro" id="IPR018082">
    <property type="entry name" value="AmbAllergen"/>
</dbReference>
<dbReference type="SUPFAM" id="SSF51126">
    <property type="entry name" value="Pectin lyase-like"/>
    <property type="match status" value="1"/>
</dbReference>
<dbReference type="PRINTS" id="PR00807">
    <property type="entry name" value="AMBALLERGEN"/>
</dbReference>
<dbReference type="SMART" id="SM00656">
    <property type="entry name" value="Amb_all"/>
    <property type="match status" value="1"/>
</dbReference>
<evidence type="ECO:0000313" key="12">
    <source>
        <dbReference type="Proteomes" id="UP000515121"/>
    </source>
</evidence>
<dbReference type="OrthoDB" id="1637350at2759"/>
<name>A0A6P5XDA5_DURZI</name>
<feature type="signal peptide" evidence="10">
    <location>
        <begin position="1"/>
        <end position="26"/>
    </location>
</feature>
<comment type="similarity">
    <text evidence="3 10">Belongs to the polysaccharide lyase 1 family.</text>
</comment>
<dbReference type="Proteomes" id="UP000515121">
    <property type="component" value="Unplaced"/>
</dbReference>
<feature type="chain" id="PRO_5028525032" description="Pectate lyase" evidence="10">
    <location>
        <begin position="27"/>
        <end position="447"/>
    </location>
</feature>
<feature type="domain" description="Pectate lyase" evidence="11">
    <location>
        <begin position="172"/>
        <end position="369"/>
    </location>
</feature>
<keyword evidence="9 10" id="KW-0456">Lyase</keyword>
<evidence type="ECO:0000259" key="11">
    <source>
        <dbReference type="SMART" id="SM00656"/>
    </source>
</evidence>
<evidence type="ECO:0000256" key="10">
    <source>
        <dbReference type="RuleBase" id="RU361123"/>
    </source>
</evidence>
<keyword evidence="12" id="KW-1185">Reference proteome</keyword>
<evidence type="ECO:0000313" key="13">
    <source>
        <dbReference type="RefSeq" id="XP_022726268.1"/>
    </source>
</evidence>
<dbReference type="GO" id="GO:0046872">
    <property type="term" value="F:metal ion binding"/>
    <property type="evidence" value="ECO:0007669"/>
    <property type="project" value="UniProtKB-KW"/>
</dbReference>
<evidence type="ECO:0000256" key="6">
    <source>
        <dbReference type="ARBA" id="ARBA00022729"/>
    </source>
</evidence>
<reference evidence="13" key="1">
    <citation type="submission" date="2025-08" db="UniProtKB">
        <authorList>
            <consortium name="RefSeq"/>
        </authorList>
    </citation>
    <scope>IDENTIFICATION</scope>
    <source>
        <tissue evidence="13">Fruit stalk</tissue>
    </source>
</reference>
<evidence type="ECO:0000256" key="5">
    <source>
        <dbReference type="ARBA" id="ARBA00022723"/>
    </source>
</evidence>
<evidence type="ECO:0000256" key="4">
    <source>
        <dbReference type="ARBA" id="ARBA00012272"/>
    </source>
</evidence>
<accession>A0A6P5XDA5</accession>
<dbReference type="PANTHER" id="PTHR31683">
    <property type="entry name" value="PECTATE LYASE 18-RELATED"/>
    <property type="match status" value="1"/>
</dbReference>
<keyword evidence="8" id="KW-0325">Glycoprotein</keyword>
<evidence type="ECO:0000256" key="1">
    <source>
        <dbReference type="ARBA" id="ARBA00000695"/>
    </source>
</evidence>
<comment type="catalytic activity">
    <reaction evidence="1 10">
        <text>Eliminative cleavage of (1-&gt;4)-alpha-D-galacturonan to give oligosaccharides with 4-deoxy-alpha-D-galact-4-enuronosyl groups at their non-reducing ends.</text>
        <dbReference type="EC" id="4.2.2.2"/>
    </reaction>
</comment>
<dbReference type="InterPro" id="IPR045032">
    <property type="entry name" value="PEL"/>
</dbReference>
<evidence type="ECO:0000256" key="8">
    <source>
        <dbReference type="ARBA" id="ARBA00023180"/>
    </source>
</evidence>
<dbReference type="Gene3D" id="2.160.20.10">
    <property type="entry name" value="Single-stranded right-handed beta-helix, Pectin lyase-like"/>
    <property type="match status" value="1"/>
</dbReference>
<evidence type="ECO:0000256" key="9">
    <source>
        <dbReference type="ARBA" id="ARBA00023239"/>
    </source>
</evidence>
<evidence type="ECO:0000256" key="2">
    <source>
        <dbReference type="ARBA" id="ARBA00005220"/>
    </source>
</evidence>
<dbReference type="RefSeq" id="XP_022726268.1">
    <property type="nucleotide sequence ID" value="XM_022870533.1"/>
</dbReference>
<dbReference type="EC" id="4.2.2.2" evidence="4 10"/>
<evidence type="ECO:0000256" key="7">
    <source>
        <dbReference type="ARBA" id="ARBA00022837"/>
    </source>
</evidence>
<proteinExistence type="inferred from homology"/>
<dbReference type="KEGG" id="dzi:111282452"/>
<organism evidence="12 13">
    <name type="scientific">Durio zibethinus</name>
    <name type="common">Durian</name>
    <dbReference type="NCBI Taxonomy" id="66656"/>
    <lineage>
        <taxon>Eukaryota</taxon>
        <taxon>Viridiplantae</taxon>
        <taxon>Streptophyta</taxon>
        <taxon>Embryophyta</taxon>
        <taxon>Tracheophyta</taxon>
        <taxon>Spermatophyta</taxon>
        <taxon>Magnoliopsida</taxon>
        <taxon>eudicotyledons</taxon>
        <taxon>Gunneridae</taxon>
        <taxon>Pentapetalae</taxon>
        <taxon>rosids</taxon>
        <taxon>malvids</taxon>
        <taxon>Malvales</taxon>
        <taxon>Malvaceae</taxon>
        <taxon>Helicteroideae</taxon>
        <taxon>Durio</taxon>
    </lineage>
</organism>
<dbReference type="InterPro" id="IPR011050">
    <property type="entry name" value="Pectin_lyase_fold/virulence"/>
</dbReference>
<dbReference type="InterPro" id="IPR012334">
    <property type="entry name" value="Pectin_lyas_fold"/>
</dbReference>
<keyword evidence="7 10" id="KW-0106">Calcium</keyword>
<dbReference type="Pfam" id="PF04431">
    <property type="entry name" value="Pec_lyase_N"/>
    <property type="match status" value="1"/>
</dbReference>
<dbReference type="InterPro" id="IPR007524">
    <property type="entry name" value="Pec_lyase_N"/>
</dbReference>